<reference evidence="1" key="1">
    <citation type="submission" date="2014-11" db="EMBL/GenBank/DDBJ databases">
        <authorList>
            <person name="Amaro Gonzalez C."/>
        </authorList>
    </citation>
    <scope>NUCLEOTIDE SEQUENCE</scope>
</reference>
<evidence type="ECO:0000313" key="1">
    <source>
        <dbReference type="EMBL" id="JAH69572.1"/>
    </source>
</evidence>
<proteinExistence type="predicted"/>
<reference evidence="1" key="2">
    <citation type="journal article" date="2015" name="Fish Shellfish Immunol.">
        <title>Early steps in the European eel (Anguilla anguilla)-Vibrio vulnificus interaction in the gills: Role of the RtxA13 toxin.</title>
        <authorList>
            <person name="Callol A."/>
            <person name="Pajuelo D."/>
            <person name="Ebbesson L."/>
            <person name="Teles M."/>
            <person name="MacKenzie S."/>
            <person name="Amaro C."/>
        </authorList>
    </citation>
    <scope>NUCLEOTIDE SEQUENCE</scope>
</reference>
<sequence length="29" mass="3334">MAQVSSAVFFYFFSALRTTLLREFNSNSV</sequence>
<protein>
    <submittedName>
        <fullName evidence="1">Uncharacterized protein</fullName>
    </submittedName>
</protein>
<accession>A0A0E9UUT6</accession>
<dbReference type="EMBL" id="GBXM01039005">
    <property type="protein sequence ID" value="JAH69572.1"/>
    <property type="molecule type" value="Transcribed_RNA"/>
</dbReference>
<dbReference type="AlphaFoldDB" id="A0A0E9UUT6"/>
<organism evidence="1">
    <name type="scientific">Anguilla anguilla</name>
    <name type="common">European freshwater eel</name>
    <name type="synonym">Muraena anguilla</name>
    <dbReference type="NCBI Taxonomy" id="7936"/>
    <lineage>
        <taxon>Eukaryota</taxon>
        <taxon>Metazoa</taxon>
        <taxon>Chordata</taxon>
        <taxon>Craniata</taxon>
        <taxon>Vertebrata</taxon>
        <taxon>Euteleostomi</taxon>
        <taxon>Actinopterygii</taxon>
        <taxon>Neopterygii</taxon>
        <taxon>Teleostei</taxon>
        <taxon>Anguilliformes</taxon>
        <taxon>Anguillidae</taxon>
        <taxon>Anguilla</taxon>
    </lineage>
</organism>
<name>A0A0E9UUT6_ANGAN</name>